<name>A0A1Q5Q0H3_9ACTO</name>
<dbReference type="SUPFAM" id="SSF51735">
    <property type="entry name" value="NAD(P)-binding Rossmann-fold domains"/>
    <property type="match status" value="1"/>
</dbReference>
<dbReference type="EMBL" id="MQVR01000080">
    <property type="protein sequence ID" value="OKL53179.1"/>
    <property type="molecule type" value="Genomic_DNA"/>
</dbReference>
<organism evidence="2 3">
    <name type="scientific">Bowdeniella nasicola</name>
    <dbReference type="NCBI Taxonomy" id="208480"/>
    <lineage>
        <taxon>Bacteria</taxon>
        <taxon>Bacillati</taxon>
        <taxon>Actinomycetota</taxon>
        <taxon>Actinomycetes</taxon>
        <taxon>Actinomycetales</taxon>
        <taxon>Actinomycetaceae</taxon>
        <taxon>Bowdeniella</taxon>
    </lineage>
</organism>
<dbReference type="AlphaFoldDB" id="A0A1Q5Q0H3"/>
<evidence type="ECO:0000313" key="2">
    <source>
        <dbReference type="EMBL" id="OKL53179.1"/>
    </source>
</evidence>
<accession>A0A1Q5Q0H3</accession>
<comment type="similarity">
    <text evidence="1">Belongs to the short-chain dehydrogenases/reductases (SDR) family.</text>
</comment>
<dbReference type="PANTHER" id="PTHR42879:SF6">
    <property type="entry name" value="NADPH-DEPENDENT REDUCTASE BACG"/>
    <property type="match status" value="1"/>
</dbReference>
<evidence type="ECO:0000313" key="3">
    <source>
        <dbReference type="Proteomes" id="UP000185628"/>
    </source>
</evidence>
<dbReference type="STRING" id="208480.SAMN02910418_00801"/>
<dbReference type="Gene3D" id="3.40.50.720">
    <property type="entry name" value="NAD(P)-binding Rossmann-like Domain"/>
    <property type="match status" value="1"/>
</dbReference>
<dbReference type="InterPro" id="IPR050259">
    <property type="entry name" value="SDR"/>
</dbReference>
<comment type="caution">
    <text evidence="2">The sequence shown here is derived from an EMBL/GenBank/DDBJ whole genome shotgun (WGS) entry which is preliminary data.</text>
</comment>
<protein>
    <submittedName>
        <fullName evidence="2">3-oxoacyl-ACP reductase</fullName>
    </submittedName>
</protein>
<sequence>MDLGISSRSALVAASTSGLGRAIAIALADEGVRVVINGRTNDRVEAVVEEIRERGGNAVGIPADLTEEGTPLELVKRARAAVGDIDILVLNGGGPPPSPAYAVDDDGVSAAVDSLLRPHVALINAVLPGMRERHWGRILAVGSSGIQAPLPDLALSNLGRGALAGYLKTLAAEVAAEGVTVNLILPGRIDTDRVKSLDTATAMRLGSSAQEVRDDVIATIPAGRYGDPAEFGQAGAFLCSAPAAYITGTALRVDGGAVQSL</sequence>
<dbReference type="InterPro" id="IPR002347">
    <property type="entry name" value="SDR_fam"/>
</dbReference>
<evidence type="ECO:0000256" key="1">
    <source>
        <dbReference type="ARBA" id="ARBA00006484"/>
    </source>
</evidence>
<gene>
    <name evidence="2" type="ORF">BSZ39_10830</name>
</gene>
<dbReference type="PRINTS" id="PR00081">
    <property type="entry name" value="GDHRDH"/>
</dbReference>
<reference evidence="3" key="1">
    <citation type="submission" date="2016-12" db="EMBL/GenBank/DDBJ databases">
        <authorList>
            <person name="Meng X."/>
        </authorList>
    </citation>
    <scope>NUCLEOTIDE SEQUENCE [LARGE SCALE GENOMIC DNA]</scope>
    <source>
        <strain evidence="3">DSM 19116</strain>
    </source>
</reference>
<dbReference type="Proteomes" id="UP000185628">
    <property type="component" value="Unassembled WGS sequence"/>
</dbReference>
<dbReference type="Pfam" id="PF13561">
    <property type="entry name" value="adh_short_C2"/>
    <property type="match status" value="1"/>
</dbReference>
<dbReference type="PANTHER" id="PTHR42879">
    <property type="entry name" value="3-OXOACYL-(ACYL-CARRIER-PROTEIN) REDUCTASE"/>
    <property type="match status" value="1"/>
</dbReference>
<proteinExistence type="inferred from homology"/>
<dbReference type="InterPro" id="IPR036291">
    <property type="entry name" value="NAD(P)-bd_dom_sf"/>
</dbReference>
<dbReference type="OrthoDB" id="9804774at2"/>
<keyword evidence="3" id="KW-1185">Reference proteome</keyword>